<dbReference type="AlphaFoldDB" id="A0A7G1IMC3"/>
<proteinExistence type="predicted"/>
<organism evidence="3 4">
    <name type="scientific">Mycobacterium kansasii</name>
    <dbReference type="NCBI Taxonomy" id="1768"/>
    <lineage>
        <taxon>Bacteria</taxon>
        <taxon>Bacillati</taxon>
        <taxon>Actinomycetota</taxon>
        <taxon>Actinomycetes</taxon>
        <taxon>Mycobacteriales</taxon>
        <taxon>Mycobacteriaceae</taxon>
        <taxon>Mycobacterium</taxon>
    </lineage>
</organism>
<dbReference type="PANTHER" id="PTHR43185:SF1">
    <property type="entry name" value="FE(2+) TRANSPORTER FEOB"/>
    <property type="match status" value="1"/>
</dbReference>
<gene>
    <name evidence="3" type="ORF">NIIDMKKI_71530</name>
</gene>
<keyword evidence="1" id="KW-0472">Membrane</keyword>
<keyword evidence="4" id="KW-1185">Reference proteome</keyword>
<protein>
    <recommendedName>
        <fullName evidence="2">Nucleoside transporter/FeoB GTPase Gate domain-containing protein</fullName>
    </recommendedName>
</protein>
<dbReference type="InterPro" id="IPR050860">
    <property type="entry name" value="FeoB_GTPase"/>
</dbReference>
<evidence type="ECO:0000313" key="4">
    <source>
        <dbReference type="Proteomes" id="UP000516380"/>
    </source>
</evidence>
<dbReference type="InterPro" id="IPR011642">
    <property type="entry name" value="Gate_dom"/>
</dbReference>
<sequence length="158" mass="16823">MLLNLPARAAETAHMSPTQASAYVMDHSYAADVGKAMGPVFKPLGFDWHINVALLGSFSAREMFVSAVGQVSAATDPANPHGALVALTDDDGHKLFSAPTVIALLAYFIFALQCMSTVAVMRRETNSWRWPAVAFSYMFGLAWVAAFAARSIAIGLGA</sequence>
<evidence type="ECO:0000259" key="2">
    <source>
        <dbReference type="Pfam" id="PF07670"/>
    </source>
</evidence>
<evidence type="ECO:0000256" key="1">
    <source>
        <dbReference type="SAM" id="Phobius"/>
    </source>
</evidence>
<dbReference type="Pfam" id="PF07670">
    <property type="entry name" value="Gate"/>
    <property type="match status" value="1"/>
</dbReference>
<dbReference type="EMBL" id="AP023343">
    <property type="protein sequence ID" value="BCI91947.1"/>
    <property type="molecule type" value="Genomic_DNA"/>
</dbReference>
<dbReference type="GO" id="GO:0005886">
    <property type="term" value="C:plasma membrane"/>
    <property type="evidence" value="ECO:0007669"/>
    <property type="project" value="TreeGrafter"/>
</dbReference>
<reference evidence="3 4" key="1">
    <citation type="submission" date="2020-07" db="EMBL/GenBank/DDBJ databases">
        <title>Mycobacterium kansasii (former subtype) with zoonotic potential isolated from diseased indoor pet cat, Japan.</title>
        <authorList>
            <person name="Fukano H."/>
            <person name="Terazono T."/>
            <person name="Hoshino Y."/>
        </authorList>
    </citation>
    <scope>NUCLEOTIDE SEQUENCE [LARGE SCALE GENOMIC DNA]</scope>
    <source>
        <strain evidence="3 4">Kuro-I</strain>
    </source>
</reference>
<dbReference type="Proteomes" id="UP000516380">
    <property type="component" value="Chromosome"/>
</dbReference>
<name>A0A7G1IMC3_MYCKA</name>
<feature type="transmembrane region" description="Helical" evidence="1">
    <location>
        <begin position="101"/>
        <end position="121"/>
    </location>
</feature>
<accession>A0A7G1IMC3</accession>
<keyword evidence="1" id="KW-0812">Transmembrane</keyword>
<keyword evidence="1" id="KW-1133">Transmembrane helix</keyword>
<evidence type="ECO:0000313" key="3">
    <source>
        <dbReference type="EMBL" id="BCI91947.1"/>
    </source>
</evidence>
<feature type="domain" description="Nucleoside transporter/FeoB GTPase Gate" evidence="2">
    <location>
        <begin position="26"/>
        <end position="128"/>
    </location>
</feature>
<dbReference type="PANTHER" id="PTHR43185">
    <property type="entry name" value="FERROUS IRON TRANSPORT PROTEIN B"/>
    <property type="match status" value="1"/>
</dbReference>
<dbReference type="GO" id="GO:0015093">
    <property type="term" value="F:ferrous iron transmembrane transporter activity"/>
    <property type="evidence" value="ECO:0007669"/>
    <property type="project" value="TreeGrafter"/>
</dbReference>
<feature type="transmembrane region" description="Helical" evidence="1">
    <location>
        <begin position="133"/>
        <end position="156"/>
    </location>
</feature>